<keyword evidence="1" id="KW-1133">Transmembrane helix</keyword>
<accession>A0A9W5W7N4</accession>
<evidence type="ECO:0000313" key="2">
    <source>
        <dbReference type="EMBL" id="EXX88614.1"/>
    </source>
</evidence>
<gene>
    <name evidence="2" type="ORF">BG53_01670</name>
</gene>
<reference evidence="2 3" key="1">
    <citation type="submission" date="2014-02" db="EMBL/GenBank/DDBJ databases">
        <title>Genome sequence of Paenibacillus darwinianus reveals adaptive mechanisms for survival in Antarctic soils.</title>
        <authorList>
            <person name="Dsouza M."/>
            <person name="Taylor M.W."/>
            <person name="Turner S.J."/>
            <person name="Aislabie J."/>
        </authorList>
    </citation>
    <scope>NUCLEOTIDE SEQUENCE [LARGE SCALE GENOMIC DNA]</scope>
    <source>
        <strain evidence="2 3">CE1</strain>
    </source>
</reference>
<organism evidence="2 3">
    <name type="scientific">Paenibacillus darwinianus</name>
    <dbReference type="NCBI Taxonomy" id="1380763"/>
    <lineage>
        <taxon>Bacteria</taxon>
        <taxon>Bacillati</taxon>
        <taxon>Bacillota</taxon>
        <taxon>Bacilli</taxon>
        <taxon>Bacillales</taxon>
        <taxon>Paenibacillaceae</taxon>
        <taxon>Paenibacillus</taxon>
    </lineage>
</organism>
<dbReference type="OrthoDB" id="9787346at2"/>
<proteinExistence type="predicted"/>
<feature type="transmembrane region" description="Helical" evidence="1">
    <location>
        <begin position="347"/>
        <end position="368"/>
    </location>
</feature>
<keyword evidence="1" id="KW-0812">Transmembrane</keyword>
<feature type="transmembrane region" description="Helical" evidence="1">
    <location>
        <begin position="17"/>
        <end position="38"/>
    </location>
</feature>
<evidence type="ECO:0000256" key="1">
    <source>
        <dbReference type="SAM" id="Phobius"/>
    </source>
</evidence>
<keyword evidence="1" id="KW-0472">Membrane</keyword>
<feature type="transmembrane region" description="Helical" evidence="1">
    <location>
        <begin position="316"/>
        <end position="341"/>
    </location>
</feature>
<sequence length="402" mass="42351">MVNVDLNKNKQKWKGGLGIALSALVPLALVGIMVVWLLGSGGNLLGTPQIPFDELSASKIEFHPNEIQVKVRNTGPDDLTITSVLVNGAIMDNVEINPGSILGRLDTATIIVPYWWEEAKPYVISIYTADAFVFNFEAPAALQTPTVSWDYIRTFMLMGTFVGIIPVFLGFLWLPILRKVGMKYLSALVALTVGVLAFLGMDTILEGFELAATVAGVFRGITMLVTGIVLGYFGIIAIESILKKAGGRIAGSGLLLSYMISLGIGIHNMGEGLAIGSAFILGEAALGSLLIIGFTVHNVTEGIAILAPGVNRKIGWGHLLAMGAIAGVPTIAGGMIGGFAYSPVLATLFFGIATGAILQVIAECWSLIRGDGLVQKIQAAPNWIGLTVGFALMYATALFVTG</sequence>
<evidence type="ECO:0000313" key="3">
    <source>
        <dbReference type="Proteomes" id="UP000053750"/>
    </source>
</evidence>
<comment type="caution">
    <text evidence="2">The sequence shown here is derived from an EMBL/GenBank/DDBJ whole genome shotgun (WGS) entry which is preliminary data.</text>
</comment>
<dbReference type="AlphaFoldDB" id="A0A9W5W7N4"/>
<feature type="transmembrane region" description="Helical" evidence="1">
    <location>
        <begin position="249"/>
        <end position="267"/>
    </location>
</feature>
<feature type="transmembrane region" description="Helical" evidence="1">
    <location>
        <begin position="380"/>
        <end position="400"/>
    </location>
</feature>
<protein>
    <submittedName>
        <fullName evidence="2">Zinc permease</fullName>
    </submittedName>
</protein>
<name>A0A9W5W7N4_9BACL</name>
<dbReference type="EMBL" id="JFHU01000121">
    <property type="protein sequence ID" value="EXX88614.1"/>
    <property type="molecule type" value="Genomic_DNA"/>
</dbReference>
<dbReference type="RefSeq" id="WP_051587656.1">
    <property type="nucleotide sequence ID" value="NZ_KK082143.1"/>
</dbReference>
<feature type="transmembrane region" description="Helical" evidence="1">
    <location>
        <begin position="217"/>
        <end position="237"/>
    </location>
</feature>
<feature type="transmembrane region" description="Helical" evidence="1">
    <location>
        <begin position="155"/>
        <end position="177"/>
    </location>
</feature>
<keyword evidence="3" id="KW-1185">Reference proteome</keyword>
<feature type="transmembrane region" description="Helical" evidence="1">
    <location>
        <begin position="273"/>
        <end position="296"/>
    </location>
</feature>
<dbReference type="Proteomes" id="UP000053750">
    <property type="component" value="Unassembled WGS sequence"/>
</dbReference>
<feature type="transmembrane region" description="Helical" evidence="1">
    <location>
        <begin position="184"/>
        <end position="205"/>
    </location>
</feature>